<feature type="domain" description="Bacterial transcriptional activator" evidence="1">
    <location>
        <begin position="103"/>
        <end position="242"/>
    </location>
</feature>
<dbReference type="InterPro" id="IPR005158">
    <property type="entry name" value="BTAD"/>
</dbReference>
<dbReference type="PANTHER" id="PTHR47691:SF3">
    <property type="entry name" value="HTH-TYPE TRANSCRIPTIONAL REGULATOR RV0890C-RELATED"/>
    <property type="match status" value="1"/>
</dbReference>
<dbReference type="InterPro" id="IPR027417">
    <property type="entry name" value="P-loop_NTPase"/>
</dbReference>
<dbReference type="SUPFAM" id="SSF52540">
    <property type="entry name" value="P-loop containing nucleoside triphosphate hydrolases"/>
    <property type="match status" value="1"/>
</dbReference>
<evidence type="ECO:0000259" key="1">
    <source>
        <dbReference type="SMART" id="SM01043"/>
    </source>
</evidence>
<comment type="caution">
    <text evidence="2">The sequence shown here is derived from an EMBL/GenBank/DDBJ whole genome shotgun (WGS) entry which is preliminary data.</text>
</comment>
<sequence length="993" mass="107594">MHAPHLYLRLLGPFEARAGDGRALVFKLKRARILLSWLALRRGQSGSREEIGALLWSERSEAQAHQSLRQTLAVIRVALGDAADEVLAIDRETVAFTEGSVHSDVAFLLRCTPDSPIEELERAVAQYGGEFLEGVSIHDPLAQEWLQGRRAELQAIATRRFEWLLSAYAQAGRHSEAEPVANRLIEIDPLAEEGHRALIRALLASGKRAMAVRQYQRCRAILARELSVEPSAETKALLRVSAESVPELGGPTPFLHDQFRTHRAHNLPRQMNSLVGRGDEVEEVLERLRRYRLVTLTGPGGAGKTRLAIDTGFRLVGSYADGIWLVEFASIADPQLVGEALCGALGVPVAGDRPAVESAIAYLAQKEALLIFDNCEHLVANSARLAEALLRNCPAIAILATSRESLSLGGESLYRVPRLAFPDRTEAITPDAAIDYSAVQLFVDRASATIEGFVLDAATAPAVASICKQVDGIPLAIELAVGRLKMMRPDWLAANLSESFLTLRGAAQATPPHHRTLQTMLDWSYDLLRPEEQTLLRRLSVFAGGCTLTSASRVIGGAPVAEHQMFDLISSLVEKSLLTADLSEAEPRYRLLETTRRYALDKQREEGEAGRQRQLAEYLIHRFADAGESWAATPSVTWLARCEPELDNLRASLEWAFGADGDAVLGVELAGHSMRLWDELSLFRERGRWVETAMAHRTEQSSPAIVGRLCLARTSNSAHGDQSGFSYADQAIGLFRSAGRPLDLGEALARAGAALLTPQTIARSLPYLDDALAVLEPLGPTKPLANCLRSKGVAAYLGGDFAAARTMIGRSMAVCRSVGDSRGTASAQIALAELDFGAGEVENAIDGIRFMLEGRDHNRRQATLGLANLASYLLAAGNVEQAAQVASESLREARALGWSAAIVRASEHLALVAVLSGDADLGARLLGFSSAFYARGTASRELTEQVTHQRLTGELARRLTPYRLNALLEEGGSLTELQAAEAASMAGRILRPV</sequence>
<dbReference type="SMART" id="SM01043">
    <property type="entry name" value="BTAD"/>
    <property type="match status" value="1"/>
</dbReference>
<dbReference type="Gene3D" id="1.10.10.10">
    <property type="entry name" value="Winged helix-like DNA-binding domain superfamily/Winged helix DNA-binding domain"/>
    <property type="match status" value="1"/>
</dbReference>
<dbReference type="SUPFAM" id="SSF48452">
    <property type="entry name" value="TPR-like"/>
    <property type="match status" value="2"/>
</dbReference>
<dbReference type="InterPro" id="IPR058852">
    <property type="entry name" value="HTH_77"/>
</dbReference>
<proteinExistence type="predicted"/>
<gene>
    <name evidence="2" type="ORF">GCM10007913_37550</name>
</gene>
<dbReference type="InterPro" id="IPR036388">
    <property type="entry name" value="WH-like_DNA-bd_sf"/>
</dbReference>
<dbReference type="SUPFAM" id="SSF46894">
    <property type="entry name" value="C-terminal effector domain of the bipartite response regulators"/>
    <property type="match status" value="1"/>
</dbReference>
<evidence type="ECO:0000313" key="3">
    <source>
        <dbReference type="Proteomes" id="UP001161406"/>
    </source>
</evidence>
<dbReference type="Gene3D" id="3.40.50.300">
    <property type="entry name" value="P-loop containing nucleotide triphosphate hydrolases"/>
    <property type="match status" value="1"/>
</dbReference>
<dbReference type="InterPro" id="IPR016032">
    <property type="entry name" value="Sig_transdc_resp-reg_C-effctor"/>
</dbReference>
<dbReference type="RefSeq" id="WP_284393487.1">
    <property type="nucleotide sequence ID" value="NZ_BSNG01000003.1"/>
</dbReference>
<reference evidence="2" key="1">
    <citation type="journal article" date="2014" name="Int. J. Syst. Evol. Microbiol.">
        <title>Complete genome of a new Firmicutes species belonging to the dominant human colonic microbiota ('Ruminococcus bicirculans') reveals two chromosomes and a selective capacity to utilize plant glucans.</title>
        <authorList>
            <consortium name="NISC Comparative Sequencing Program"/>
            <person name="Wegmann U."/>
            <person name="Louis P."/>
            <person name="Goesmann A."/>
            <person name="Henrissat B."/>
            <person name="Duncan S.H."/>
            <person name="Flint H.J."/>
        </authorList>
    </citation>
    <scope>NUCLEOTIDE SEQUENCE</scope>
    <source>
        <strain evidence="2">NBRC 103855</strain>
    </source>
</reference>
<dbReference type="Proteomes" id="UP001161406">
    <property type="component" value="Unassembled WGS sequence"/>
</dbReference>
<keyword evidence="3" id="KW-1185">Reference proteome</keyword>
<dbReference type="Pfam" id="PF25872">
    <property type="entry name" value="HTH_77"/>
    <property type="match status" value="1"/>
</dbReference>
<protein>
    <recommendedName>
        <fullName evidence="1">Bacterial transcriptional activator domain-containing protein</fullName>
    </recommendedName>
</protein>
<organism evidence="2 3">
    <name type="scientific">Devosia yakushimensis</name>
    <dbReference type="NCBI Taxonomy" id="470028"/>
    <lineage>
        <taxon>Bacteria</taxon>
        <taxon>Pseudomonadati</taxon>
        <taxon>Pseudomonadota</taxon>
        <taxon>Alphaproteobacteria</taxon>
        <taxon>Hyphomicrobiales</taxon>
        <taxon>Devosiaceae</taxon>
        <taxon>Devosia</taxon>
    </lineage>
</organism>
<evidence type="ECO:0000313" key="2">
    <source>
        <dbReference type="EMBL" id="GLQ11823.1"/>
    </source>
</evidence>
<accession>A0ABQ5UKV3</accession>
<reference evidence="2" key="2">
    <citation type="submission" date="2023-01" db="EMBL/GenBank/DDBJ databases">
        <title>Draft genome sequence of Devosia yakushimensis strain NBRC 103855.</title>
        <authorList>
            <person name="Sun Q."/>
            <person name="Mori K."/>
        </authorList>
    </citation>
    <scope>NUCLEOTIDE SEQUENCE</scope>
    <source>
        <strain evidence="2">NBRC 103855</strain>
    </source>
</reference>
<dbReference type="PRINTS" id="PR00364">
    <property type="entry name" value="DISEASERSIST"/>
</dbReference>
<dbReference type="InterPro" id="IPR011990">
    <property type="entry name" value="TPR-like_helical_dom_sf"/>
</dbReference>
<name>A0ABQ5UKV3_9HYPH</name>
<dbReference type="PANTHER" id="PTHR47691">
    <property type="entry name" value="REGULATOR-RELATED"/>
    <property type="match status" value="1"/>
</dbReference>
<dbReference type="Gene3D" id="1.25.40.10">
    <property type="entry name" value="Tetratricopeptide repeat domain"/>
    <property type="match status" value="2"/>
</dbReference>
<dbReference type="Pfam" id="PF03704">
    <property type="entry name" value="BTAD"/>
    <property type="match status" value="1"/>
</dbReference>
<dbReference type="EMBL" id="BSNG01000003">
    <property type="protein sequence ID" value="GLQ11823.1"/>
    <property type="molecule type" value="Genomic_DNA"/>
</dbReference>